<evidence type="ECO:0000313" key="2">
    <source>
        <dbReference type="EMBL" id="EQB59953.1"/>
    </source>
</evidence>
<accession>T0L5M2</accession>
<evidence type="ECO:0000313" key="3">
    <source>
        <dbReference type="Proteomes" id="UP000053780"/>
    </source>
</evidence>
<sequence>MEEVRQILSMYITIKMKTIYLKSYLEQIDELYKNSSEILNKAVQIPRDKSWNDNNLSSIVEINERQCNIYEETSKDLNLICKELENLLIQVNDEIKMIENDLAEVILQNEARYNELEKCKKLHIESWIREKDPWLTDIKLKIAIKNMYSLKENNSMRITTKISIYSDKLQFAQDTYYQILQNYIKTQKGLFNNMLDFLNIKISPYEINEKYYDTSSANTKEIIESKIINSMKKEEINLEIKAHIENKNIKPKEETGKKKVIRIEELNPWSQDL</sequence>
<feature type="coiled-coil region" evidence="1">
    <location>
        <begin position="74"/>
        <end position="108"/>
    </location>
</feature>
<dbReference type="InterPro" id="IPR031505">
    <property type="entry name" value="DUF5098"/>
</dbReference>
<name>T0L5M2_9MICR</name>
<proteinExistence type="predicted"/>
<protein>
    <submittedName>
        <fullName evidence="2">Uncharacterized protein</fullName>
    </submittedName>
</protein>
<organism evidence="2 3">
    <name type="scientific">Vairimorpha apis BRL 01</name>
    <dbReference type="NCBI Taxonomy" id="1037528"/>
    <lineage>
        <taxon>Eukaryota</taxon>
        <taxon>Fungi</taxon>
        <taxon>Fungi incertae sedis</taxon>
        <taxon>Microsporidia</taxon>
        <taxon>Nosematidae</taxon>
        <taxon>Vairimorpha</taxon>
    </lineage>
</organism>
<dbReference type="EMBL" id="KE647346">
    <property type="protein sequence ID" value="EQB59953.1"/>
    <property type="molecule type" value="Genomic_DNA"/>
</dbReference>
<dbReference type="HOGENOM" id="CLU_1129353_0_0_1"/>
<evidence type="ECO:0000256" key="1">
    <source>
        <dbReference type="SAM" id="Coils"/>
    </source>
</evidence>
<dbReference type="VEuPathDB" id="MicrosporidiaDB:NAPIS_ORF02476"/>
<keyword evidence="1" id="KW-0175">Coiled coil</keyword>
<dbReference type="Proteomes" id="UP000053780">
    <property type="component" value="Unassembled WGS sequence"/>
</dbReference>
<keyword evidence="3" id="KW-1185">Reference proteome</keyword>
<dbReference type="AlphaFoldDB" id="T0L5M2"/>
<reference evidence="2 3" key="1">
    <citation type="journal article" date="2013" name="BMC Genomics">
        <title>Genome sequencing and comparative genomics of honey bee microsporidia, Nosema apis reveal novel insights into host-parasite interactions.</title>
        <authorList>
            <person name="Chen Yp."/>
            <person name="Pettis J.S."/>
            <person name="Zhao Y."/>
            <person name="Liu X."/>
            <person name="Tallon L.J."/>
            <person name="Sadzewicz L.D."/>
            <person name="Li R."/>
            <person name="Zheng H."/>
            <person name="Huang S."/>
            <person name="Zhang X."/>
            <person name="Hamilton M.C."/>
            <person name="Pernal S.F."/>
            <person name="Melathopoulos A.P."/>
            <person name="Yan X."/>
            <person name="Evans J.D."/>
        </authorList>
    </citation>
    <scope>NUCLEOTIDE SEQUENCE [LARGE SCALE GENOMIC DNA]</scope>
    <source>
        <strain evidence="2 3">BRL 01</strain>
    </source>
</reference>
<dbReference type="Pfam" id="PF17023">
    <property type="entry name" value="DUF5098"/>
    <property type="match status" value="1"/>
</dbReference>
<dbReference type="OrthoDB" id="2193759at2759"/>
<gene>
    <name evidence="2" type="ORF">NAPIS_ORF02476</name>
</gene>